<protein>
    <recommendedName>
        <fullName evidence="2">VWFA domain-containing protein</fullName>
    </recommendedName>
</protein>
<gene>
    <name evidence="1" type="ORF">ACD_49C00029G0045</name>
</gene>
<dbReference type="InterPro" id="IPR036465">
    <property type="entry name" value="vWFA_dom_sf"/>
</dbReference>
<reference evidence="1" key="1">
    <citation type="journal article" date="2012" name="Science">
        <title>Fermentation, hydrogen, and sulfur metabolism in multiple uncultivated bacterial phyla.</title>
        <authorList>
            <person name="Wrighton K.C."/>
            <person name="Thomas B.C."/>
            <person name="Sharon I."/>
            <person name="Miller C.S."/>
            <person name="Castelle C.J."/>
            <person name="VerBerkmoes N.C."/>
            <person name="Wilkins M.J."/>
            <person name="Hettich R.L."/>
            <person name="Lipton M.S."/>
            <person name="Williams K.H."/>
            <person name="Long P.E."/>
            <person name="Banfield J.F."/>
        </authorList>
    </citation>
    <scope>NUCLEOTIDE SEQUENCE [LARGE SCALE GENOMIC DNA]</scope>
</reference>
<accession>K2AY18</accession>
<evidence type="ECO:0000313" key="1">
    <source>
        <dbReference type="EMBL" id="EKD66617.1"/>
    </source>
</evidence>
<evidence type="ECO:0008006" key="2">
    <source>
        <dbReference type="Google" id="ProtNLM"/>
    </source>
</evidence>
<organism evidence="1">
    <name type="scientific">uncultured bacterium</name>
    <name type="common">gcode 4</name>
    <dbReference type="NCBI Taxonomy" id="1234023"/>
    <lineage>
        <taxon>Bacteria</taxon>
        <taxon>environmental samples</taxon>
    </lineage>
</organism>
<name>K2AY18_9BACT</name>
<dbReference type="AlphaFoldDB" id="K2AY18"/>
<dbReference type="SUPFAM" id="SSF53300">
    <property type="entry name" value="vWA-like"/>
    <property type="match status" value="1"/>
</dbReference>
<sequence>MSQTANLNKLFQGAAEEGMISQGTANMLSLVDVGTQIQAGLGTNIDDVDASEVTLVAMLIDDSGSIRFANNAQAVRDGHNLVIDSIAGARQSGKTLVHTRYMNGHVLYPFITVDQAVKMDNHNYNPMGGTPLYDQTVIILGTLMAEMLRYMDNGVPCRAILGVITDGNDEGSEKFRDPAKVKKVIDDVLMSELSCIISAMGIDDGGRTDFTKVFQGMGVRDEWIHDPKKFNTKEENESAIRKMFQMFSRSAVRASQSAGNFASMGGFATI</sequence>
<dbReference type="EMBL" id="AMFJ01021615">
    <property type="protein sequence ID" value="EKD66617.1"/>
    <property type="molecule type" value="Genomic_DNA"/>
</dbReference>
<comment type="caution">
    <text evidence="1">The sequence shown here is derived from an EMBL/GenBank/DDBJ whole genome shotgun (WGS) entry which is preliminary data.</text>
</comment>
<proteinExistence type="predicted"/>